<keyword evidence="6" id="KW-0694">RNA-binding</keyword>
<comment type="subcellular location">
    <subcellularLocation>
        <location evidence="1">Nucleus</location>
    </subcellularLocation>
</comment>
<dbReference type="Proteomes" id="UP000007797">
    <property type="component" value="Unassembled WGS sequence"/>
</dbReference>
<dbReference type="SUPFAM" id="SSF48452">
    <property type="entry name" value="TPR-like"/>
    <property type="match status" value="1"/>
</dbReference>
<proteinExistence type="predicted"/>
<evidence type="ECO:0000256" key="2">
    <source>
        <dbReference type="ARBA" id="ARBA00022664"/>
    </source>
</evidence>
<reference evidence="10" key="1">
    <citation type="journal article" date="2011" name="Genome Res.">
        <title>Phylogeny-wide analysis of social amoeba genomes highlights ancient origins for complex intercellular communication.</title>
        <authorList>
            <person name="Heidel A.J."/>
            <person name="Lawal H.M."/>
            <person name="Felder M."/>
            <person name="Schilde C."/>
            <person name="Helps N.R."/>
            <person name="Tunggal B."/>
            <person name="Rivero F."/>
            <person name="John U."/>
            <person name="Schleicher M."/>
            <person name="Eichinger L."/>
            <person name="Platzer M."/>
            <person name="Noegel A.A."/>
            <person name="Schaap P."/>
            <person name="Gloeckner G."/>
        </authorList>
    </citation>
    <scope>NUCLEOTIDE SEQUENCE [LARGE SCALE GENOMIC DNA]</scope>
    <source>
        <strain evidence="10">SH3</strain>
    </source>
</reference>
<dbReference type="AlphaFoldDB" id="F4PKQ8"/>
<feature type="compositionally biased region" description="Acidic residues" evidence="7">
    <location>
        <begin position="163"/>
        <end position="183"/>
    </location>
</feature>
<dbReference type="InterPro" id="IPR000504">
    <property type="entry name" value="RRM_dom"/>
</dbReference>
<gene>
    <name evidence="9" type="ORF">DFA_06329</name>
</gene>
<protein>
    <recommendedName>
        <fullName evidence="8">RRM domain-containing protein</fullName>
    </recommendedName>
</protein>
<dbReference type="GeneID" id="14876112"/>
<evidence type="ECO:0000259" key="8">
    <source>
        <dbReference type="PROSITE" id="PS50102"/>
    </source>
</evidence>
<keyword evidence="4" id="KW-0508">mRNA splicing</keyword>
<dbReference type="OMA" id="PSGLTKM"/>
<dbReference type="KEGG" id="dfa:DFA_06329"/>
<dbReference type="InterPro" id="IPR035979">
    <property type="entry name" value="RBD_domain_sf"/>
</dbReference>
<feature type="region of interest" description="Disordered" evidence="7">
    <location>
        <begin position="163"/>
        <end position="195"/>
    </location>
</feature>
<dbReference type="PROSITE" id="PS50102">
    <property type="entry name" value="RRM"/>
    <property type="match status" value="2"/>
</dbReference>
<evidence type="ECO:0000256" key="1">
    <source>
        <dbReference type="ARBA" id="ARBA00004123"/>
    </source>
</evidence>
<feature type="compositionally biased region" description="Basic and acidic residues" evidence="7">
    <location>
        <begin position="737"/>
        <end position="752"/>
    </location>
</feature>
<dbReference type="STRING" id="1054147.F4PKQ8"/>
<evidence type="ECO:0000256" key="6">
    <source>
        <dbReference type="PROSITE-ProRule" id="PRU00176"/>
    </source>
</evidence>
<feature type="region of interest" description="Disordered" evidence="7">
    <location>
        <begin position="961"/>
        <end position="1027"/>
    </location>
</feature>
<evidence type="ECO:0000256" key="5">
    <source>
        <dbReference type="ARBA" id="ARBA00023242"/>
    </source>
</evidence>
<keyword evidence="5" id="KW-0539">Nucleus</keyword>
<accession>F4PKQ8</accession>
<dbReference type="SMART" id="SM00386">
    <property type="entry name" value="HAT"/>
    <property type="match status" value="5"/>
</dbReference>
<evidence type="ECO:0000256" key="3">
    <source>
        <dbReference type="ARBA" id="ARBA00022737"/>
    </source>
</evidence>
<sequence>MNQTLKENSQRSLVVGNDQFNEVGIDIQIPSYMETFHILVAREQARRLGDINQKQVNTRLLLLPSTKPKREYDHHLSFDYLVIFHDPQVEHVFNQFVPPIIGDYPTGPKKINVDAMTEIEINKKEMFSKKYKDVFEQEEGDSKSNGNKKQDNYDDYEFDEDELMKDSSDDDDDDDDDSSDDDDDHHQDKDGVHIQSTENVEHLEIKLRENQYNFDLHIEYIDALKKAKLLDRLREARFAAQRLFPLPLSVWVSWLSDEQQLSSPLQEQEKIDLFEKAINDYLSINVWVQYCKFIENQVISNLGGDIKSGEDERLKRVRDMYERAVIACSDHMVDSFKLWNTYRTFEQQVLAMIPTEATEDIKTKQLARIRSIYQRQLSCPQMNLEQTYQDYEQWEQSQVNSSSSSSSSAAATNIQTRYQLALKVIEDRKDYEKAVVDAKTTGEGGSTLEKWQEYIGFEKKDQSKKLNRIAILYERALQENYFVFDLWKQYLGFLEHDFKAPSATIFSVLERASRNVYWSGDIWSIYMSRLEKYSDKDDMILKVDQVFERALVAGLSGPTEYQHIFSTRFDILWRHQKKEGGAGAPLLDEEKVNMFEQHFQKEYEVLVSLGMDVSESLMFRAKFEAYQLDNSTLADQTFQLLYAGAPHLYHLVDEYIRFKITKQKDIDGAREIYKKAVKTIAETSRIWQDWLNFERVYGTLQTSDHATHVYQDTVQRYQAKQQKEFEKQKLQQAQQRKALEDKKRKKEEKQEGGKALGAGDGRGSLKKKKIEKTTIYISGLPFSAHSNDLVKMINERVGDLKEVHLVSDKNGKSKGIAFAEFNTSDAAQKCIDTLHGDITFNEKHPINVTYSKKEFKQQSEQEKNTQLHFEQEQKRLAQIEINFENSEGKTVFINNLSSNVTKEKLQSFIESNGATVSDVRVIVKARPFAYVDLPTPEQVQNALKLNNKYFLGNYMRVALSKPPPGSAPREHKPNPNKTEIVANPFDSKPGDEEMTTSTTSTTTAVPTRKPVLFIPRGLKKAPATSNK</sequence>
<dbReference type="RefSeq" id="XP_004362033.1">
    <property type="nucleotide sequence ID" value="XM_004361976.1"/>
</dbReference>
<keyword evidence="3" id="KW-0677">Repeat</keyword>
<evidence type="ECO:0000256" key="4">
    <source>
        <dbReference type="ARBA" id="ARBA00023187"/>
    </source>
</evidence>
<dbReference type="PANTHER" id="PTHR17204:SF25">
    <property type="entry name" value="RRM DOMAIN-CONTAINING PROTEIN"/>
    <property type="match status" value="1"/>
</dbReference>
<dbReference type="Pfam" id="PF00076">
    <property type="entry name" value="RRM_1"/>
    <property type="match status" value="2"/>
</dbReference>
<feature type="domain" description="RRM" evidence="8">
    <location>
        <begin position="773"/>
        <end position="853"/>
    </location>
</feature>
<dbReference type="InterPro" id="IPR003107">
    <property type="entry name" value="HAT"/>
</dbReference>
<keyword evidence="10" id="KW-1185">Reference proteome</keyword>
<feature type="region of interest" description="Disordered" evidence="7">
    <location>
        <begin position="727"/>
        <end position="765"/>
    </location>
</feature>
<dbReference type="SUPFAM" id="SSF54928">
    <property type="entry name" value="RNA-binding domain, RBD"/>
    <property type="match status" value="2"/>
</dbReference>
<feature type="region of interest" description="Disordered" evidence="7">
    <location>
        <begin position="135"/>
        <end position="154"/>
    </location>
</feature>
<dbReference type="Gene3D" id="3.30.70.330">
    <property type="match status" value="2"/>
</dbReference>
<dbReference type="EMBL" id="GL883007">
    <property type="protein sequence ID" value="EGG24182.1"/>
    <property type="molecule type" value="Genomic_DNA"/>
</dbReference>
<dbReference type="GO" id="GO:0005634">
    <property type="term" value="C:nucleus"/>
    <property type="evidence" value="ECO:0007669"/>
    <property type="project" value="UniProtKB-SubCell"/>
</dbReference>
<dbReference type="InterPro" id="IPR012677">
    <property type="entry name" value="Nucleotide-bd_a/b_plait_sf"/>
</dbReference>
<dbReference type="GO" id="GO:0008380">
    <property type="term" value="P:RNA splicing"/>
    <property type="evidence" value="ECO:0007669"/>
    <property type="project" value="UniProtKB-KW"/>
</dbReference>
<dbReference type="InterPro" id="IPR008847">
    <property type="entry name" value="Suf"/>
</dbReference>
<dbReference type="SMART" id="SM00360">
    <property type="entry name" value="RRM"/>
    <property type="match status" value="2"/>
</dbReference>
<dbReference type="GO" id="GO:0003723">
    <property type="term" value="F:RNA binding"/>
    <property type="evidence" value="ECO:0007669"/>
    <property type="project" value="UniProtKB-UniRule"/>
</dbReference>
<dbReference type="Pfam" id="PF05843">
    <property type="entry name" value="Suf"/>
    <property type="match status" value="1"/>
</dbReference>
<evidence type="ECO:0000313" key="10">
    <source>
        <dbReference type="Proteomes" id="UP000007797"/>
    </source>
</evidence>
<keyword evidence="2" id="KW-0507">mRNA processing</keyword>
<feature type="domain" description="RRM" evidence="8">
    <location>
        <begin position="889"/>
        <end position="962"/>
    </location>
</feature>
<evidence type="ECO:0000256" key="7">
    <source>
        <dbReference type="SAM" id="MobiDB-lite"/>
    </source>
</evidence>
<organism evidence="9 10">
    <name type="scientific">Cavenderia fasciculata</name>
    <name type="common">Slime mold</name>
    <name type="synonym">Dictyostelium fasciculatum</name>
    <dbReference type="NCBI Taxonomy" id="261658"/>
    <lineage>
        <taxon>Eukaryota</taxon>
        <taxon>Amoebozoa</taxon>
        <taxon>Evosea</taxon>
        <taxon>Eumycetozoa</taxon>
        <taxon>Dictyostelia</taxon>
        <taxon>Acytosteliales</taxon>
        <taxon>Cavenderiaceae</taxon>
        <taxon>Cavenderia</taxon>
    </lineage>
</organism>
<dbReference type="GO" id="GO:0006397">
    <property type="term" value="P:mRNA processing"/>
    <property type="evidence" value="ECO:0007669"/>
    <property type="project" value="UniProtKB-KW"/>
</dbReference>
<dbReference type="InterPro" id="IPR011990">
    <property type="entry name" value="TPR-like_helical_dom_sf"/>
</dbReference>
<evidence type="ECO:0000313" key="9">
    <source>
        <dbReference type="EMBL" id="EGG24182.1"/>
    </source>
</evidence>
<name>F4PKQ8_CACFS</name>
<dbReference type="PANTHER" id="PTHR17204">
    <property type="entry name" value="PRE-MRNA PROCESSING PROTEIN PRP39-RELATED"/>
    <property type="match status" value="1"/>
</dbReference>
<dbReference type="CDD" id="cd00590">
    <property type="entry name" value="RRM_SF"/>
    <property type="match status" value="1"/>
</dbReference>
<dbReference type="Gene3D" id="1.25.40.10">
    <property type="entry name" value="Tetratricopeptide repeat domain"/>
    <property type="match status" value="2"/>
</dbReference>
<dbReference type="OrthoDB" id="360390at2759"/>